<proteinExistence type="inferred from homology"/>
<comment type="similarity">
    <text evidence="1">Belongs to the IAA-amido conjugating enzyme family.</text>
</comment>
<organism evidence="6 7">
    <name type="scientific">Vanilla planifolia</name>
    <name type="common">Vanilla</name>
    <dbReference type="NCBI Taxonomy" id="51239"/>
    <lineage>
        <taxon>Eukaryota</taxon>
        <taxon>Viridiplantae</taxon>
        <taxon>Streptophyta</taxon>
        <taxon>Embryophyta</taxon>
        <taxon>Tracheophyta</taxon>
        <taxon>Spermatophyta</taxon>
        <taxon>Magnoliopsida</taxon>
        <taxon>Liliopsida</taxon>
        <taxon>Asparagales</taxon>
        <taxon>Orchidaceae</taxon>
        <taxon>Vanilloideae</taxon>
        <taxon>Vanilleae</taxon>
        <taxon>Vanilla</taxon>
    </lineage>
</organism>
<dbReference type="GO" id="GO:0005737">
    <property type="term" value="C:cytoplasm"/>
    <property type="evidence" value="ECO:0007669"/>
    <property type="project" value="TreeGrafter"/>
</dbReference>
<feature type="region of interest" description="Disordered" evidence="3">
    <location>
        <begin position="253"/>
        <end position="272"/>
    </location>
</feature>
<dbReference type="InterPro" id="IPR055378">
    <property type="entry name" value="GH3_C"/>
</dbReference>
<dbReference type="InterPro" id="IPR055377">
    <property type="entry name" value="GH3_M"/>
</dbReference>
<dbReference type="Proteomes" id="UP000636800">
    <property type="component" value="Chromosome 5"/>
</dbReference>
<sequence length="288" mass="31777">MAQYIPTLELYGDGLPLVCGMYASSECYFGLNLNPMCKPCQVSYTLLPTMGYFEFLPVGAYDHQGTKDHSSLVGLVDVKLGEEYEIVVTTYAGLYRYRVGDVLRVTGFKNKAPQFKFVRRKNVALSIDSDKTDEVELHAAVEKAVMSNLEPFRATVVEYTSYADTTTIPGHYVLYWELRKGKKPLPPSVLEDCCLAIEESLNSVYRQGRVADGSIGPLEIRVVEEGSFDKLMDFAINQLRGIHQSVQGAALRAPGSVGGPLGGPGEGEVLEPKMPKMDSRKLLYVAVQ</sequence>
<dbReference type="PANTHER" id="PTHR31901:SF9">
    <property type="entry name" value="GH3 DOMAIN-CONTAINING PROTEIN"/>
    <property type="match status" value="1"/>
</dbReference>
<accession>A0A835R029</accession>
<gene>
    <name evidence="6" type="ORF">HPP92_010078</name>
</gene>
<evidence type="ECO:0000259" key="5">
    <source>
        <dbReference type="Pfam" id="PF23572"/>
    </source>
</evidence>
<evidence type="ECO:0000256" key="3">
    <source>
        <dbReference type="SAM" id="MobiDB-lite"/>
    </source>
</evidence>
<dbReference type="GO" id="GO:0016881">
    <property type="term" value="F:acid-amino acid ligase activity"/>
    <property type="evidence" value="ECO:0007669"/>
    <property type="project" value="TreeGrafter"/>
</dbReference>
<keyword evidence="2" id="KW-0436">Ligase</keyword>
<evidence type="ECO:0000256" key="2">
    <source>
        <dbReference type="ARBA" id="ARBA00022598"/>
    </source>
</evidence>
<feature type="domain" description="GH3 C-terminal" evidence="5">
    <location>
        <begin position="137"/>
        <end position="238"/>
    </location>
</feature>
<feature type="domain" description="GH3 middle" evidence="4">
    <location>
        <begin position="44"/>
        <end position="120"/>
    </location>
</feature>
<keyword evidence="7" id="KW-1185">Reference proteome</keyword>
<dbReference type="Pfam" id="PF23571">
    <property type="entry name" value="GH3_M"/>
    <property type="match status" value="1"/>
</dbReference>
<dbReference type="Pfam" id="PF23572">
    <property type="entry name" value="GH3_C"/>
    <property type="match status" value="1"/>
</dbReference>
<name>A0A835R029_VANPL</name>
<dbReference type="InterPro" id="IPR004993">
    <property type="entry name" value="GH3"/>
</dbReference>
<protein>
    <submittedName>
        <fullName evidence="6">Uncharacterized protein</fullName>
    </submittedName>
</protein>
<feature type="compositionally biased region" description="Gly residues" evidence="3">
    <location>
        <begin position="256"/>
        <end position="266"/>
    </location>
</feature>
<evidence type="ECO:0000313" key="6">
    <source>
        <dbReference type="EMBL" id="KAG0479220.1"/>
    </source>
</evidence>
<comment type="caution">
    <text evidence="6">The sequence shown here is derived from an EMBL/GenBank/DDBJ whole genome shotgun (WGS) entry which is preliminary data.</text>
</comment>
<reference evidence="6 7" key="1">
    <citation type="journal article" date="2020" name="Nat. Food">
        <title>A phased Vanilla planifolia genome enables genetic improvement of flavour and production.</title>
        <authorList>
            <person name="Hasing T."/>
            <person name="Tang H."/>
            <person name="Brym M."/>
            <person name="Khazi F."/>
            <person name="Huang T."/>
            <person name="Chambers A.H."/>
        </authorList>
    </citation>
    <scope>NUCLEOTIDE SEQUENCE [LARGE SCALE GENOMIC DNA]</scope>
    <source>
        <tissue evidence="6">Leaf</tissue>
    </source>
</reference>
<dbReference type="AlphaFoldDB" id="A0A835R029"/>
<evidence type="ECO:0000259" key="4">
    <source>
        <dbReference type="Pfam" id="PF23571"/>
    </source>
</evidence>
<evidence type="ECO:0000256" key="1">
    <source>
        <dbReference type="ARBA" id="ARBA00008068"/>
    </source>
</evidence>
<evidence type="ECO:0000313" key="7">
    <source>
        <dbReference type="Proteomes" id="UP000636800"/>
    </source>
</evidence>
<dbReference type="EMBL" id="JADCNL010000005">
    <property type="protein sequence ID" value="KAG0479220.1"/>
    <property type="molecule type" value="Genomic_DNA"/>
</dbReference>
<dbReference type="PANTHER" id="PTHR31901">
    <property type="entry name" value="GH3 DOMAIN-CONTAINING PROTEIN"/>
    <property type="match status" value="1"/>
</dbReference>